<keyword evidence="1" id="KW-0812">Transmembrane</keyword>
<dbReference type="KEGG" id="pgm:PGRAT_20785"/>
<dbReference type="Proteomes" id="UP000029500">
    <property type="component" value="Chromosome"/>
</dbReference>
<gene>
    <name evidence="2" type="ORF">PGRAT_20785</name>
</gene>
<dbReference type="EMBL" id="CP009287">
    <property type="protein sequence ID" value="AIQ69795.1"/>
    <property type="molecule type" value="Genomic_DNA"/>
</dbReference>
<dbReference type="STRING" id="189425.PGRAT_20785"/>
<evidence type="ECO:0000313" key="3">
    <source>
        <dbReference type="Proteomes" id="UP000029500"/>
    </source>
</evidence>
<proteinExistence type="predicted"/>
<dbReference type="RefSeq" id="WP_025707454.1">
    <property type="nucleotide sequence ID" value="NZ_CP009287.1"/>
</dbReference>
<reference evidence="2 3" key="1">
    <citation type="submission" date="2014-08" db="EMBL/GenBank/DDBJ databases">
        <title>Comparative genomics of the Paenibacillus odorifer group.</title>
        <authorList>
            <person name="den Bakker H.C."/>
            <person name="Tsai Y.-C."/>
            <person name="Martin N."/>
            <person name="Korlach J."/>
            <person name="Wiedmann M."/>
        </authorList>
    </citation>
    <scope>NUCLEOTIDE SEQUENCE [LARGE SCALE GENOMIC DNA]</scope>
    <source>
        <strain evidence="2 3">DSM 15220</strain>
    </source>
</reference>
<protein>
    <recommendedName>
        <fullName evidence="4">Zinc-finger domain-containing protein</fullName>
    </recommendedName>
</protein>
<keyword evidence="1" id="KW-0472">Membrane</keyword>
<dbReference type="AlphaFoldDB" id="A0A089MBR2"/>
<dbReference type="eggNOG" id="COG5662">
    <property type="taxonomic scope" value="Bacteria"/>
</dbReference>
<dbReference type="HOGENOM" id="CLU_1365098_0_0_9"/>
<evidence type="ECO:0008006" key="4">
    <source>
        <dbReference type="Google" id="ProtNLM"/>
    </source>
</evidence>
<accession>A0A089MBR2</accession>
<organism evidence="2 3">
    <name type="scientific">Paenibacillus graminis</name>
    <dbReference type="NCBI Taxonomy" id="189425"/>
    <lineage>
        <taxon>Bacteria</taxon>
        <taxon>Bacillati</taxon>
        <taxon>Bacillota</taxon>
        <taxon>Bacilli</taxon>
        <taxon>Bacillales</taxon>
        <taxon>Paenibacillaceae</taxon>
        <taxon>Paenibacillus</taxon>
    </lineage>
</organism>
<name>A0A089MBR2_9BACL</name>
<keyword evidence="3" id="KW-1185">Reference proteome</keyword>
<sequence length="197" mass="22370">MNCREAQDSIPLLWDAPPTDPKRILLERHIVNCPYCSAEWTLWQESSELMRETQIEVSEERAEAVNLRVMERIYLESPWLLPGDGKSAGNSAVFRRRLSLWIACFLAVFISSFLYFTMFKTPANTTVAQSGIVETGVAGLSLDWSSSYPDSESGGGIIEPLVVSMGPTHPQYWMMLSMLGVGLSIFLLYRLNRYRRH</sequence>
<feature type="transmembrane region" description="Helical" evidence="1">
    <location>
        <begin position="98"/>
        <end position="116"/>
    </location>
</feature>
<evidence type="ECO:0000256" key="1">
    <source>
        <dbReference type="SAM" id="Phobius"/>
    </source>
</evidence>
<keyword evidence="1" id="KW-1133">Transmembrane helix</keyword>
<evidence type="ECO:0000313" key="2">
    <source>
        <dbReference type="EMBL" id="AIQ69795.1"/>
    </source>
</evidence>
<feature type="transmembrane region" description="Helical" evidence="1">
    <location>
        <begin position="172"/>
        <end position="191"/>
    </location>
</feature>